<dbReference type="AlphaFoldDB" id="A0A151A9B4"/>
<evidence type="ECO:0000313" key="2">
    <source>
        <dbReference type="EMBL" id="KYH24225.1"/>
    </source>
</evidence>
<dbReference type="RefSeq" id="WP_066385280.1">
    <property type="nucleotide sequence ID" value="NZ_LTAZ01000015.1"/>
</dbReference>
<feature type="compositionally biased region" description="Basic and acidic residues" evidence="1">
    <location>
        <begin position="1"/>
        <end position="19"/>
    </location>
</feature>
<evidence type="ECO:0000313" key="3">
    <source>
        <dbReference type="Proteomes" id="UP000075321"/>
    </source>
</evidence>
<organism evidence="2 3">
    <name type="scientific">Halalkalicoccus paucihalophilus</name>
    <dbReference type="NCBI Taxonomy" id="1008153"/>
    <lineage>
        <taxon>Archaea</taxon>
        <taxon>Methanobacteriati</taxon>
        <taxon>Methanobacteriota</taxon>
        <taxon>Stenosarchaea group</taxon>
        <taxon>Halobacteria</taxon>
        <taxon>Halobacteriales</taxon>
        <taxon>Halococcaceae</taxon>
        <taxon>Halalkalicoccus</taxon>
    </lineage>
</organism>
<feature type="region of interest" description="Disordered" evidence="1">
    <location>
        <begin position="1"/>
        <end position="35"/>
    </location>
</feature>
<dbReference type="InterPro" id="IPR011991">
    <property type="entry name" value="ArsR-like_HTH"/>
</dbReference>
<evidence type="ECO:0008006" key="4">
    <source>
        <dbReference type="Google" id="ProtNLM"/>
    </source>
</evidence>
<dbReference type="CDD" id="cd00090">
    <property type="entry name" value="HTH_ARSR"/>
    <property type="match status" value="1"/>
</dbReference>
<dbReference type="Pfam" id="PF13412">
    <property type="entry name" value="HTH_24"/>
    <property type="match status" value="1"/>
</dbReference>
<evidence type="ECO:0000256" key="1">
    <source>
        <dbReference type="SAM" id="MobiDB-lite"/>
    </source>
</evidence>
<dbReference type="Gene3D" id="1.10.10.10">
    <property type="entry name" value="Winged helix-like DNA-binding domain superfamily/Winged helix DNA-binding domain"/>
    <property type="match status" value="1"/>
</dbReference>
<name>A0A151A9B4_9EURY</name>
<comment type="caution">
    <text evidence="2">The sequence shown here is derived from an EMBL/GenBank/DDBJ whole genome shotgun (WGS) entry which is preliminary data.</text>
</comment>
<protein>
    <recommendedName>
        <fullName evidence="4">Bacterial regulatory protein, arsR family</fullName>
    </recommendedName>
</protein>
<dbReference type="InterPro" id="IPR036390">
    <property type="entry name" value="WH_DNA-bd_sf"/>
</dbReference>
<reference evidence="2 3" key="1">
    <citation type="submission" date="2016-02" db="EMBL/GenBank/DDBJ databases">
        <title>Genome sequence of Halalkalicoccus paucihalophilus DSM 24557.</title>
        <authorList>
            <person name="Poehlein A."/>
            <person name="Daniel R."/>
        </authorList>
    </citation>
    <scope>NUCLEOTIDE SEQUENCE [LARGE SCALE GENOMIC DNA]</scope>
    <source>
        <strain evidence="2 3">DSM 24557</strain>
    </source>
</reference>
<keyword evidence="3" id="KW-1185">Reference proteome</keyword>
<proteinExistence type="predicted"/>
<dbReference type="SUPFAM" id="SSF46785">
    <property type="entry name" value="Winged helix' DNA-binding domain"/>
    <property type="match status" value="1"/>
</dbReference>
<sequence length="83" mass="9304">MEESDRPRNERGQYKRQVSDEEILDAVRTNEPAGTTEIGEAVGLARQNVDYHLRRLADEGRVSKKKVGPALVWMLAPDAEVNA</sequence>
<dbReference type="PATRIC" id="fig|1008153.3.peg.3925"/>
<dbReference type="Proteomes" id="UP000075321">
    <property type="component" value="Unassembled WGS sequence"/>
</dbReference>
<dbReference type="OrthoDB" id="174131at2157"/>
<gene>
    <name evidence="2" type="ORF">HAPAU_36960</name>
</gene>
<accession>A0A151A9B4</accession>
<dbReference type="EMBL" id="LTAZ01000015">
    <property type="protein sequence ID" value="KYH24225.1"/>
    <property type="molecule type" value="Genomic_DNA"/>
</dbReference>
<dbReference type="InterPro" id="IPR036388">
    <property type="entry name" value="WH-like_DNA-bd_sf"/>
</dbReference>